<keyword evidence="1" id="KW-0175">Coiled coil</keyword>
<feature type="compositionally biased region" description="Basic and acidic residues" evidence="2">
    <location>
        <begin position="212"/>
        <end position="256"/>
    </location>
</feature>
<dbReference type="AlphaFoldDB" id="Q3I6J3"/>
<sequence>MLTGNQNVTVDSSFLKPSAAQLVAEGTRLCKKLAKWNELADAHIIEQETVMSRAAPAVEWLRLELDASKQEAEKAKKDFQAAKKDLLAERQLREEADKAVLAERAKVEAAEADAAKLREERDKLQAAYDFAISKREEWKSLHSAQAKAHRNTRAILAQREKDIETLQTDVIPNMCAQYRDQAEEATREVIRELFPEGSFPWQKFDHLLDDKAAAAEAKAAEEAEAKKASEEAAEKAAHAEKVKAAREEAERAKAAEAAKSASRSPTNGDAVTAADGQQKQA</sequence>
<evidence type="ECO:0000256" key="2">
    <source>
        <dbReference type="SAM" id="MobiDB-lite"/>
    </source>
</evidence>
<evidence type="ECO:0000313" key="3">
    <source>
        <dbReference type="EMBL" id="AAY99340.1"/>
    </source>
</evidence>
<dbReference type="EMBL" id="DQ023669">
    <property type="protein sequence ID" value="AAY99340.1"/>
    <property type="molecule type" value="Genomic_DNA"/>
</dbReference>
<protein>
    <submittedName>
        <fullName evidence="3">Uncharacterized protein</fullName>
    </submittedName>
</protein>
<evidence type="ECO:0000256" key="1">
    <source>
        <dbReference type="SAM" id="Coils"/>
    </source>
</evidence>
<feature type="coiled-coil region" evidence="1">
    <location>
        <begin position="58"/>
        <end position="134"/>
    </location>
</feature>
<name>Q3I6J3_SILLA</name>
<organism evidence="3">
    <name type="scientific">Silene latifolia</name>
    <name type="common">White campion</name>
    <name type="synonym">Bladder campion</name>
    <dbReference type="NCBI Taxonomy" id="37657"/>
    <lineage>
        <taxon>Eukaryota</taxon>
        <taxon>Viridiplantae</taxon>
        <taxon>Streptophyta</taxon>
        <taxon>Embryophyta</taxon>
        <taxon>Tracheophyta</taxon>
        <taxon>Spermatophyta</taxon>
        <taxon>Magnoliopsida</taxon>
        <taxon>eudicotyledons</taxon>
        <taxon>Gunneridae</taxon>
        <taxon>Pentapetalae</taxon>
        <taxon>Caryophyllales</taxon>
        <taxon>Caryophyllaceae</taxon>
        <taxon>Sileneae</taxon>
        <taxon>Silene</taxon>
        <taxon>Silene subgen. Behenantha</taxon>
        <taxon>Silene sect. Melandrium</taxon>
    </lineage>
</organism>
<reference evidence="3" key="1">
    <citation type="journal article" date="2006" name="Mol. Genet. Genomics">
        <title>Retand: a novel family of gypsy-like retrotransposons harboring an amplified tandem repeat.</title>
        <authorList>
            <person name="Kejnovsky E."/>
            <person name="Kubat Z."/>
            <person name="Macas J."/>
            <person name="Hobza R."/>
            <person name="Mracek J."/>
            <person name="Vyskot B."/>
        </authorList>
    </citation>
    <scope>NUCLEOTIDE SEQUENCE</scope>
</reference>
<feature type="compositionally biased region" description="Polar residues" evidence="2">
    <location>
        <begin position="264"/>
        <end position="281"/>
    </location>
</feature>
<accession>Q3I6J3</accession>
<proteinExistence type="predicted"/>
<feature type="region of interest" description="Disordered" evidence="2">
    <location>
        <begin position="212"/>
        <end position="281"/>
    </location>
</feature>